<feature type="domain" description="Gamma tubulin complex component C-terminal" evidence="10">
    <location>
        <begin position="511"/>
        <end position="867"/>
    </location>
</feature>
<evidence type="ECO:0000256" key="5">
    <source>
        <dbReference type="ARBA" id="ARBA00023212"/>
    </source>
</evidence>
<dbReference type="InterPro" id="IPR040457">
    <property type="entry name" value="GCP_C"/>
</dbReference>
<keyword evidence="4 8" id="KW-0493">Microtubule</keyword>
<dbReference type="GO" id="GO:0051011">
    <property type="term" value="F:microtubule minus-end binding"/>
    <property type="evidence" value="ECO:0007669"/>
    <property type="project" value="TreeGrafter"/>
</dbReference>
<evidence type="ECO:0000256" key="9">
    <source>
        <dbReference type="SAM" id="MobiDB-lite"/>
    </source>
</evidence>
<dbReference type="GO" id="GO:0007020">
    <property type="term" value="P:microtubule nucleation"/>
    <property type="evidence" value="ECO:0007669"/>
    <property type="project" value="InterPro"/>
</dbReference>
<gene>
    <name evidence="13" type="primary">LOC106051471</name>
</gene>
<evidence type="ECO:0000313" key="13">
    <source>
        <dbReference type="RefSeq" id="XP_055889453.1"/>
    </source>
</evidence>
<dbReference type="GO" id="GO:0031122">
    <property type="term" value="P:cytoplasmic microtubule organization"/>
    <property type="evidence" value="ECO:0007669"/>
    <property type="project" value="TreeGrafter"/>
</dbReference>
<comment type="subcellular location">
    <subcellularLocation>
        <location evidence="1">Cytoplasm</location>
        <location evidence="1">Cytoskeleton</location>
        <location evidence="1">Microtubule organizing center</location>
        <location evidence="1">Centrosome</location>
    </subcellularLocation>
</comment>
<evidence type="ECO:0000256" key="3">
    <source>
        <dbReference type="ARBA" id="ARBA00022490"/>
    </source>
</evidence>
<evidence type="ECO:0000256" key="7">
    <source>
        <dbReference type="ARBA" id="ARBA00093572"/>
    </source>
</evidence>
<dbReference type="PANTHER" id="PTHR19302">
    <property type="entry name" value="GAMMA TUBULIN COMPLEX PROTEIN"/>
    <property type="match status" value="1"/>
</dbReference>
<keyword evidence="12" id="KW-1185">Reference proteome</keyword>
<evidence type="ECO:0000259" key="10">
    <source>
        <dbReference type="Pfam" id="PF04130"/>
    </source>
</evidence>
<evidence type="ECO:0000256" key="4">
    <source>
        <dbReference type="ARBA" id="ARBA00022701"/>
    </source>
</evidence>
<dbReference type="InterPro" id="IPR042241">
    <property type="entry name" value="GCP_C_sf"/>
</dbReference>
<name>A0A9W3AQF9_BIOGL</name>
<dbReference type="OMA" id="QNMSGDP"/>
<reference evidence="13" key="1">
    <citation type="submission" date="2025-08" db="UniProtKB">
        <authorList>
            <consortium name="RefSeq"/>
        </authorList>
    </citation>
    <scope>IDENTIFICATION</scope>
</reference>
<evidence type="ECO:0000256" key="1">
    <source>
        <dbReference type="ARBA" id="ARBA00004300"/>
    </source>
</evidence>
<dbReference type="Pfam" id="PF04130">
    <property type="entry name" value="GCP_C_terminal"/>
    <property type="match status" value="1"/>
</dbReference>
<dbReference type="InterPro" id="IPR007259">
    <property type="entry name" value="GCP"/>
</dbReference>
<dbReference type="InterPro" id="IPR041470">
    <property type="entry name" value="GCP_N"/>
</dbReference>
<dbReference type="AlphaFoldDB" id="A0A9W3AQF9"/>
<keyword evidence="3 8" id="KW-0963">Cytoplasm</keyword>
<evidence type="ECO:0000313" key="12">
    <source>
        <dbReference type="Proteomes" id="UP001165740"/>
    </source>
</evidence>
<accession>A0A9W3AQF9</accession>
<evidence type="ECO:0000256" key="8">
    <source>
        <dbReference type="RuleBase" id="RU363050"/>
    </source>
</evidence>
<dbReference type="GO" id="GO:0043015">
    <property type="term" value="F:gamma-tubulin binding"/>
    <property type="evidence" value="ECO:0007669"/>
    <property type="project" value="InterPro"/>
</dbReference>
<feature type="domain" description="Gamma tubulin complex component protein N-terminal" evidence="11">
    <location>
        <begin position="218"/>
        <end position="508"/>
    </location>
</feature>
<organism evidence="12 13">
    <name type="scientific">Biomphalaria glabrata</name>
    <name type="common">Bloodfluke planorb</name>
    <name type="synonym">Freshwater snail</name>
    <dbReference type="NCBI Taxonomy" id="6526"/>
    <lineage>
        <taxon>Eukaryota</taxon>
        <taxon>Metazoa</taxon>
        <taxon>Spiralia</taxon>
        <taxon>Lophotrochozoa</taxon>
        <taxon>Mollusca</taxon>
        <taxon>Gastropoda</taxon>
        <taxon>Heterobranchia</taxon>
        <taxon>Euthyneura</taxon>
        <taxon>Panpulmonata</taxon>
        <taxon>Hygrophila</taxon>
        <taxon>Lymnaeoidea</taxon>
        <taxon>Planorbidae</taxon>
        <taxon>Biomphalaria</taxon>
    </lineage>
</organism>
<dbReference type="GO" id="GO:0000930">
    <property type="term" value="C:gamma-tubulin complex"/>
    <property type="evidence" value="ECO:0007669"/>
    <property type="project" value="TreeGrafter"/>
</dbReference>
<dbReference type="GO" id="GO:0000922">
    <property type="term" value="C:spindle pole"/>
    <property type="evidence" value="ECO:0007669"/>
    <property type="project" value="InterPro"/>
</dbReference>
<evidence type="ECO:0000256" key="6">
    <source>
        <dbReference type="ARBA" id="ARBA00093403"/>
    </source>
</evidence>
<dbReference type="GO" id="GO:0051225">
    <property type="term" value="P:spindle assembly"/>
    <property type="evidence" value="ECO:0007669"/>
    <property type="project" value="TreeGrafter"/>
</dbReference>
<comment type="subunit">
    <text evidence="7">Component of the gamma-tubulin ring complex (gTuRC) consisting of TUBGCP2, TUBGCP3, TUBGCP4, TUBGCP5 and TUBGCP6 and gamma-tubulin TUBG1 or TUBG2. TUBGCP2, TUBGCP3, TUBGCP4, TUBGCP5 and TUBGCP6 assemble in a 5:5:2:1:1 stoichiometry; each is associated with a gamma-tubulin, thereby arranging 14 gamma-tubulins in a helical manner. Gamma-tubulin at the first position is blocked by TUBGCP3 at the last position, allowing 13 protafilaments to grow into a microtubule. The gTuRC (via TUBGCP3 and TUBGCP6) interacts with ACTB and MZT1; the interactions form a luminal bridge that stabilizes the initial structure during complex assembly. The gTuRC (via TUBGCP2) interacts with MZT2A/MZT2B and CDK5RAP2 (via CM1 motif); the interactions play a role in gTuRC activation. Interacts with ATF5; the ATF5:PCNT:polyglutamylated tubulin (PGT) tripartite unites the mother centriole and the pericentriolar material (PCM) in the centrosome.</text>
</comment>
<dbReference type="GO" id="GO:0005874">
    <property type="term" value="C:microtubule"/>
    <property type="evidence" value="ECO:0007669"/>
    <property type="project" value="UniProtKB-KW"/>
</dbReference>
<dbReference type="RefSeq" id="XP_055889453.1">
    <property type="nucleotide sequence ID" value="XM_056033478.1"/>
</dbReference>
<dbReference type="Proteomes" id="UP001165740">
    <property type="component" value="Chromosome 6"/>
</dbReference>
<sequence>MSEFKIHHHISELMTLLGVKSSHPIGPELYAEKLLKCRTPYITTQMSSSNAKWQIAKSTETPIEFSTLYDELKGKNVRDLDPLVFLLSKLHEEEETKQFLATNALEKLEKTGMTSLPHSKVTSQLPAPGTKMTEEELSEIKDILLKQAVVVETPPADFLVKVVREKPLTRNTNIPQQPDWVFKRPYLTLDFVTDSDFPQENVESLKNKSPFYQEHAVLEDLLLCMRGIEGKYILPRPLKETYAVREFLIDQSMDVSVKELVNGILPLCSNYSTVVLFIKEKSAFEYGLVNHALSHAMETLIRDYLVMVAQLEREMKLGNLTLQKLRFYLQPTMRVLEILASVANSINRGKCIGGAVLSLLHEKTASMIGDRKSSELCLYLTQSACVPYMEILEKWIYRGIITDPYSEFLVEENETINKEKLQEDYNDAYWEKHYTVFQERIPVFLEQVADKILNTGKYLNVVRQCGRDVNCPFAEELVYTVKERRYYDQIERAYSYASQLLLTLLMEEKQLLARLKSIKHYFLLDKGDFIVQFMDMTEIEMRQHIDDILPSRLESLLELALRTSTANVDPFKDDLRVELLPFDLTSHLLQIIAIDSKREKDYKKDPTDIRLSGLESFSFDYVVKWPLSLVLSRKALTRYQILFRHLFYCKHVERQLCNVWIGNKQMKLYSPASSRFYTAAFALRQRMLNFVQNFEYYMMFEVIEPNWHTFQQNMAKVTNVDDVLAYHTDFQESCLEECMLTSTELLRIVHKLLVVCITFSNYVQRVSQTTMVESEVERLRDSTLQYTKTNRQRKEEQQKKKTAIKVLAEHVDQVLADENFEQTIQTFDSNFSQYLVKLLDKIMDENTKTYEHKLFNILYRLDFNGFYTEKLAALSAERALKEHSMRAESSSHGLALSGSQPTSFTSQRPETATYVPGQYRDK</sequence>
<evidence type="ECO:0000259" key="11">
    <source>
        <dbReference type="Pfam" id="PF17681"/>
    </source>
</evidence>
<dbReference type="GO" id="GO:0000278">
    <property type="term" value="P:mitotic cell cycle"/>
    <property type="evidence" value="ECO:0007669"/>
    <property type="project" value="TreeGrafter"/>
</dbReference>
<comment type="function">
    <text evidence="6">Component of the gamma-tubulin ring complex (gTuRC) which mediates microtubule nucleation. The gTuRC regulates the minus-end nucleation of alpha-beta tubulin heterodimers that grow into microtubule protafilaments, a critical step in centrosome duplication and spindle formation. Plays a role in neuronal migration.</text>
</comment>
<feature type="compositionally biased region" description="Polar residues" evidence="9">
    <location>
        <begin position="887"/>
        <end position="910"/>
    </location>
</feature>
<keyword evidence="5 8" id="KW-0206">Cytoskeleton</keyword>
<evidence type="ECO:0000256" key="2">
    <source>
        <dbReference type="ARBA" id="ARBA00010337"/>
    </source>
</evidence>
<comment type="similarity">
    <text evidence="2 8">Belongs to the TUBGCP family.</text>
</comment>
<protein>
    <recommendedName>
        <fullName evidence="8">Gamma-tubulin complex component</fullName>
    </recommendedName>
</protein>
<dbReference type="Pfam" id="PF17681">
    <property type="entry name" value="GCP_N_terminal"/>
    <property type="match status" value="1"/>
</dbReference>
<feature type="region of interest" description="Disordered" evidence="9">
    <location>
        <begin position="885"/>
        <end position="922"/>
    </location>
</feature>
<dbReference type="GO" id="GO:0051321">
    <property type="term" value="P:meiotic cell cycle"/>
    <property type="evidence" value="ECO:0007669"/>
    <property type="project" value="TreeGrafter"/>
</dbReference>
<proteinExistence type="inferred from homology"/>
<dbReference type="Gene3D" id="1.20.120.1900">
    <property type="entry name" value="Gamma-tubulin complex, C-terminal domain"/>
    <property type="match status" value="1"/>
</dbReference>
<dbReference type="OrthoDB" id="2192946at2759"/>
<dbReference type="GeneID" id="106051471"/>
<dbReference type="FunFam" id="1.20.120.1900:FF:000002">
    <property type="entry name" value="Gamma-tubulin complex component"/>
    <property type="match status" value="1"/>
</dbReference>
<dbReference type="GO" id="GO:0005813">
    <property type="term" value="C:centrosome"/>
    <property type="evidence" value="ECO:0007669"/>
    <property type="project" value="UniProtKB-SubCell"/>
</dbReference>
<dbReference type="PANTHER" id="PTHR19302:SF13">
    <property type="entry name" value="GAMMA-TUBULIN COMPLEX COMPONENT 2"/>
    <property type="match status" value="1"/>
</dbReference>